<dbReference type="Gene3D" id="1.10.10.10">
    <property type="entry name" value="Winged helix-like DNA-binding domain superfamily/Winged helix DNA-binding domain"/>
    <property type="match status" value="1"/>
</dbReference>
<dbReference type="InterPro" id="IPR001789">
    <property type="entry name" value="Sig_transdc_resp-reg_receiver"/>
</dbReference>
<dbReference type="OrthoDB" id="9790442at2"/>
<dbReference type="GO" id="GO:0005829">
    <property type="term" value="C:cytosol"/>
    <property type="evidence" value="ECO:0007669"/>
    <property type="project" value="TreeGrafter"/>
</dbReference>
<proteinExistence type="predicted"/>
<reference evidence="12 13" key="1">
    <citation type="submission" date="2015-09" db="EMBL/GenBank/DDBJ databases">
        <authorList>
            <consortium name="Pathogen Informatics"/>
        </authorList>
    </citation>
    <scope>NUCLEOTIDE SEQUENCE [LARGE SCALE GENOMIC DNA]</scope>
    <source>
        <strain evidence="12 13">2789STDY5834876</strain>
    </source>
</reference>
<keyword evidence="6" id="KW-0804">Transcription</keyword>
<evidence type="ECO:0000256" key="8">
    <source>
        <dbReference type="PROSITE-ProRule" id="PRU00169"/>
    </source>
</evidence>
<dbReference type="GO" id="GO:0006355">
    <property type="term" value="P:regulation of DNA-templated transcription"/>
    <property type="evidence" value="ECO:0007669"/>
    <property type="project" value="InterPro"/>
</dbReference>
<dbReference type="InterPro" id="IPR039420">
    <property type="entry name" value="WalR-like"/>
</dbReference>
<dbReference type="SMART" id="SM00448">
    <property type="entry name" value="REC"/>
    <property type="match status" value="1"/>
</dbReference>
<dbReference type="CDD" id="cd17574">
    <property type="entry name" value="REC_OmpR"/>
    <property type="match status" value="1"/>
</dbReference>
<sequence length="224" mass="25489">MSKKILVADDEPGIVQLLKDYFEIQGYEVASAFNGVEALEQSSRRPDLILLDVNMPGLDGFEVCRMIRDHVSCPILFLTAKVEEQDRIRGLMLGGDDYILKPFSIDELGARVEAHLRREERRTKVQAVKMQGGLAIHYTERCVYYDGKALNLTKTEFNIVELLSMHVGQVFTRGQVYDRVRGYDGEGDSSIVTEHIRRIRSKLSAVTDIQYIETVWGVGYKWIG</sequence>
<evidence type="ECO:0000259" key="11">
    <source>
        <dbReference type="PROSITE" id="PS51755"/>
    </source>
</evidence>
<evidence type="ECO:0000256" key="7">
    <source>
        <dbReference type="ARBA" id="ARBA00024867"/>
    </source>
</evidence>
<evidence type="ECO:0000259" key="10">
    <source>
        <dbReference type="PROSITE" id="PS50110"/>
    </source>
</evidence>
<dbReference type="PANTHER" id="PTHR48111">
    <property type="entry name" value="REGULATOR OF RPOS"/>
    <property type="match status" value="1"/>
</dbReference>
<dbReference type="PROSITE" id="PS51755">
    <property type="entry name" value="OMPR_PHOB"/>
    <property type="match status" value="1"/>
</dbReference>
<protein>
    <recommendedName>
        <fullName evidence="1">Stage 0 sporulation protein A homolog</fullName>
    </recommendedName>
</protein>
<name>A0A174IDM9_9FIRM</name>
<feature type="domain" description="Response regulatory" evidence="10">
    <location>
        <begin position="4"/>
        <end position="116"/>
    </location>
</feature>
<dbReference type="Pfam" id="PF00072">
    <property type="entry name" value="Response_reg"/>
    <property type="match status" value="1"/>
</dbReference>
<dbReference type="InterPro" id="IPR011006">
    <property type="entry name" value="CheY-like_superfamily"/>
</dbReference>
<organism evidence="12 13">
    <name type="scientific">Faecalicatena contorta</name>
    <dbReference type="NCBI Taxonomy" id="39482"/>
    <lineage>
        <taxon>Bacteria</taxon>
        <taxon>Bacillati</taxon>
        <taxon>Bacillota</taxon>
        <taxon>Clostridia</taxon>
        <taxon>Lachnospirales</taxon>
        <taxon>Lachnospiraceae</taxon>
        <taxon>Faecalicatena</taxon>
    </lineage>
</organism>
<evidence type="ECO:0000256" key="9">
    <source>
        <dbReference type="PROSITE-ProRule" id="PRU01091"/>
    </source>
</evidence>
<dbReference type="GO" id="GO:0000976">
    <property type="term" value="F:transcription cis-regulatory region binding"/>
    <property type="evidence" value="ECO:0007669"/>
    <property type="project" value="TreeGrafter"/>
</dbReference>
<dbReference type="PANTHER" id="PTHR48111:SF2">
    <property type="entry name" value="RESPONSE REGULATOR SAER"/>
    <property type="match status" value="1"/>
</dbReference>
<feature type="DNA-binding region" description="OmpR/PhoB-type" evidence="9">
    <location>
        <begin position="126"/>
        <end position="224"/>
    </location>
</feature>
<evidence type="ECO:0000256" key="6">
    <source>
        <dbReference type="ARBA" id="ARBA00023163"/>
    </source>
</evidence>
<dbReference type="Gene3D" id="6.10.250.690">
    <property type="match status" value="1"/>
</dbReference>
<evidence type="ECO:0000313" key="12">
    <source>
        <dbReference type="EMBL" id="CUO85294.1"/>
    </source>
</evidence>
<accession>A0A174IDM9</accession>
<dbReference type="SMART" id="SM00862">
    <property type="entry name" value="Trans_reg_C"/>
    <property type="match status" value="1"/>
</dbReference>
<evidence type="ECO:0000256" key="4">
    <source>
        <dbReference type="ARBA" id="ARBA00023015"/>
    </source>
</evidence>
<comment type="function">
    <text evidence="7">May play the central regulatory role in sporulation. It may be an element of the effector pathway responsible for the activation of sporulation genes in response to nutritional stress. Spo0A may act in concert with spo0H (a sigma factor) to control the expression of some genes that are critical to the sporulation process.</text>
</comment>
<dbReference type="FunFam" id="3.40.50.2300:FF:000001">
    <property type="entry name" value="DNA-binding response regulator PhoB"/>
    <property type="match status" value="1"/>
</dbReference>
<feature type="modified residue" description="4-aspartylphosphate" evidence="8">
    <location>
        <position position="52"/>
    </location>
</feature>
<dbReference type="GO" id="GO:0032993">
    <property type="term" value="C:protein-DNA complex"/>
    <property type="evidence" value="ECO:0007669"/>
    <property type="project" value="TreeGrafter"/>
</dbReference>
<dbReference type="InterPro" id="IPR036388">
    <property type="entry name" value="WH-like_DNA-bd_sf"/>
</dbReference>
<gene>
    <name evidence="12" type="primary">phoP_3</name>
    <name evidence="12" type="ORF">ERS852491_03518</name>
</gene>
<dbReference type="Proteomes" id="UP000095544">
    <property type="component" value="Unassembled WGS sequence"/>
</dbReference>
<dbReference type="SUPFAM" id="SSF52172">
    <property type="entry name" value="CheY-like"/>
    <property type="match status" value="1"/>
</dbReference>
<keyword evidence="3" id="KW-0902">Two-component regulatory system</keyword>
<feature type="domain" description="OmpR/PhoB-type" evidence="11">
    <location>
        <begin position="126"/>
        <end position="224"/>
    </location>
</feature>
<dbReference type="GO" id="GO:0000156">
    <property type="term" value="F:phosphorelay response regulator activity"/>
    <property type="evidence" value="ECO:0007669"/>
    <property type="project" value="TreeGrafter"/>
</dbReference>
<dbReference type="STRING" id="39482.ERS852491_03518"/>
<evidence type="ECO:0000313" key="13">
    <source>
        <dbReference type="Proteomes" id="UP000095544"/>
    </source>
</evidence>
<dbReference type="CDD" id="cd00383">
    <property type="entry name" value="trans_reg_C"/>
    <property type="match status" value="1"/>
</dbReference>
<evidence type="ECO:0000256" key="1">
    <source>
        <dbReference type="ARBA" id="ARBA00018672"/>
    </source>
</evidence>
<dbReference type="InterPro" id="IPR001867">
    <property type="entry name" value="OmpR/PhoB-type_DNA-bd"/>
</dbReference>
<dbReference type="Pfam" id="PF00486">
    <property type="entry name" value="Trans_reg_C"/>
    <property type="match status" value="1"/>
</dbReference>
<keyword evidence="4" id="KW-0805">Transcription regulation</keyword>
<dbReference type="EMBL" id="CYZU01000038">
    <property type="protein sequence ID" value="CUO85294.1"/>
    <property type="molecule type" value="Genomic_DNA"/>
</dbReference>
<dbReference type="RefSeq" id="WP_055154461.1">
    <property type="nucleotide sequence ID" value="NZ_CYZU01000038.1"/>
</dbReference>
<evidence type="ECO:0000256" key="3">
    <source>
        <dbReference type="ARBA" id="ARBA00023012"/>
    </source>
</evidence>
<evidence type="ECO:0000256" key="2">
    <source>
        <dbReference type="ARBA" id="ARBA00022553"/>
    </source>
</evidence>
<keyword evidence="2 8" id="KW-0597">Phosphoprotein</keyword>
<evidence type="ECO:0000256" key="5">
    <source>
        <dbReference type="ARBA" id="ARBA00023125"/>
    </source>
</evidence>
<dbReference type="AlphaFoldDB" id="A0A174IDM9"/>
<dbReference type="Gene3D" id="3.40.50.2300">
    <property type="match status" value="1"/>
</dbReference>
<keyword evidence="5 9" id="KW-0238">DNA-binding</keyword>
<dbReference type="PROSITE" id="PS50110">
    <property type="entry name" value="RESPONSE_REGULATORY"/>
    <property type="match status" value="1"/>
</dbReference>